<reference evidence="3 4" key="1">
    <citation type="journal article" date="2023" name="Plants (Basel)">
        <title>Bridging the Gap: Combining Genomics and Transcriptomics Approaches to Understand Stylosanthes scabra, an Orphan Legume from the Brazilian Caatinga.</title>
        <authorList>
            <person name="Ferreira-Neto J.R.C."/>
            <person name="da Silva M.D."/>
            <person name="Binneck E."/>
            <person name="de Melo N.F."/>
            <person name="da Silva R.H."/>
            <person name="de Melo A.L.T.M."/>
            <person name="Pandolfi V."/>
            <person name="Bustamante F.O."/>
            <person name="Brasileiro-Vidal A.C."/>
            <person name="Benko-Iseppon A.M."/>
        </authorList>
    </citation>
    <scope>NUCLEOTIDE SEQUENCE [LARGE SCALE GENOMIC DNA]</scope>
    <source>
        <tissue evidence="3">Leaves</tissue>
    </source>
</reference>
<evidence type="ECO:0000313" key="3">
    <source>
        <dbReference type="EMBL" id="MED6158878.1"/>
    </source>
</evidence>
<dbReference type="Proteomes" id="UP001341840">
    <property type="component" value="Unassembled WGS sequence"/>
</dbReference>
<comment type="caution">
    <text evidence="3">The sequence shown here is derived from an EMBL/GenBank/DDBJ whole genome shotgun (WGS) entry which is preliminary data.</text>
</comment>
<gene>
    <name evidence="3" type="ORF">PIB30_037163</name>
</gene>
<protein>
    <submittedName>
        <fullName evidence="3">Uncharacterized protein</fullName>
    </submittedName>
</protein>
<evidence type="ECO:0000256" key="1">
    <source>
        <dbReference type="SAM" id="MobiDB-lite"/>
    </source>
</evidence>
<keyword evidence="2" id="KW-1133">Transmembrane helix</keyword>
<feature type="region of interest" description="Disordered" evidence="1">
    <location>
        <begin position="54"/>
        <end position="291"/>
    </location>
</feature>
<dbReference type="PANTHER" id="PTHR35310:SF1">
    <property type="entry name" value="CELL WALL INTEGRITY_STRESS RESPONSE COMPONENT-LIKE PROTEIN"/>
    <property type="match status" value="1"/>
</dbReference>
<feature type="compositionally biased region" description="Low complexity" evidence="1">
    <location>
        <begin position="250"/>
        <end position="266"/>
    </location>
</feature>
<feature type="transmembrane region" description="Helical" evidence="2">
    <location>
        <begin position="497"/>
        <end position="513"/>
    </location>
</feature>
<keyword evidence="2" id="KW-0472">Membrane</keyword>
<feature type="transmembrane region" description="Helical" evidence="2">
    <location>
        <begin position="460"/>
        <end position="477"/>
    </location>
</feature>
<feature type="compositionally biased region" description="Low complexity" evidence="1">
    <location>
        <begin position="68"/>
        <end position="100"/>
    </location>
</feature>
<keyword evidence="2" id="KW-0812">Transmembrane</keyword>
<name>A0ABU6UG93_9FABA</name>
<feature type="transmembrane region" description="Helical" evidence="2">
    <location>
        <begin position="427"/>
        <end position="448"/>
    </location>
</feature>
<feature type="transmembrane region" description="Helical" evidence="2">
    <location>
        <begin position="350"/>
        <end position="374"/>
    </location>
</feature>
<accession>A0ABU6UG93</accession>
<dbReference type="PANTHER" id="PTHR35310">
    <property type="entry name" value="CELL WALL INTEGRITY/STRESS RESPONSE COMPONENT-LIKE PROTEIN"/>
    <property type="match status" value="1"/>
</dbReference>
<feature type="compositionally biased region" description="Basic and acidic residues" evidence="1">
    <location>
        <begin position="238"/>
        <end position="248"/>
    </location>
</feature>
<dbReference type="EMBL" id="JASCZI010121014">
    <property type="protein sequence ID" value="MED6158878.1"/>
    <property type="molecule type" value="Genomic_DNA"/>
</dbReference>
<keyword evidence="4" id="KW-1185">Reference proteome</keyword>
<organism evidence="3 4">
    <name type="scientific">Stylosanthes scabra</name>
    <dbReference type="NCBI Taxonomy" id="79078"/>
    <lineage>
        <taxon>Eukaryota</taxon>
        <taxon>Viridiplantae</taxon>
        <taxon>Streptophyta</taxon>
        <taxon>Embryophyta</taxon>
        <taxon>Tracheophyta</taxon>
        <taxon>Spermatophyta</taxon>
        <taxon>Magnoliopsida</taxon>
        <taxon>eudicotyledons</taxon>
        <taxon>Gunneridae</taxon>
        <taxon>Pentapetalae</taxon>
        <taxon>rosids</taxon>
        <taxon>fabids</taxon>
        <taxon>Fabales</taxon>
        <taxon>Fabaceae</taxon>
        <taxon>Papilionoideae</taxon>
        <taxon>50 kb inversion clade</taxon>
        <taxon>dalbergioids sensu lato</taxon>
        <taxon>Dalbergieae</taxon>
        <taxon>Pterocarpus clade</taxon>
        <taxon>Stylosanthes</taxon>
    </lineage>
</organism>
<proteinExistence type="predicted"/>
<sequence length="531" mass="58928">MAQLVHLDCKKVLIFSILLFFFVSVCFSACSQHLVQSKQGLSSRIGRRRLLEDQDDEWEDKPFKKKTTTQSQSQSKKNQTKLTKPTTTSSKNVKSDSISSTNKNQTKTIKSNSLSTKNNQTKTLKSSSNISAKNQTKTKTIKSENLSTKSSSSSKTTSTDTSGLKKLNSTSSASNKSNKKLNSTTTTSSTSKFKKLNSTSKSTLSNTPSTSKPTPPSTSSKKSLDLAKATNKTKKSTATKDKDKDKNKQTKTTTTNQASDSDQTKPIIKKPQKQSSPPPKKPTKQSPPTSYWMAEEDEDDFVSEFRDLPNKFHQTLLPDLERISTTSKLYLTKANSEITKGFKPYVGKKYASTVATAISCAIVLIPLLLVSLLCTQIKAYFSLQKIIIFTQVYLSIYFTILCVSSLVTGLEPLKFLYSTSQSTYLCLQVLQTLGYVFYLLMLLMYLVLVFSTECGLGSKFLGLAQTLVGIAVGLHYYVTVFHRVVSRQPPKTNWKVHGIYATCFLLICVLSRADRRKKLYVEEGGGEGKQN</sequence>
<feature type="compositionally biased region" description="Polar residues" evidence="1">
    <location>
        <begin position="101"/>
        <end position="138"/>
    </location>
</feature>
<evidence type="ECO:0000256" key="2">
    <source>
        <dbReference type="SAM" id="Phobius"/>
    </source>
</evidence>
<evidence type="ECO:0000313" key="4">
    <source>
        <dbReference type="Proteomes" id="UP001341840"/>
    </source>
</evidence>
<feature type="transmembrane region" description="Helical" evidence="2">
    <location>
        <begin position="386"/>
        <end position="407"/>
    </location>
</feature>
<feature type="compositionally biased region" description="Low complexity" evidence="1">
    <location>
        <begin position="143"/>
        <end position="221"/>
    </location>
</feature>